<keyword evidence="2" id="KW-1185">Reference proteome</keyword>
<dbReference type="RefSeq" id="WP_323327405.1">
    <property type="nucleotide sequence ID" value="NZ_JAYGIL010000006.1"/>
</dbReference>
<name>A0ABU5S2G7_9BACT</name>
<organism evidence="1 2">
    <name type="scientific">Arcicella gelida</name>
    <dbReference type="NCBI Taxonomy" id="2984195"/>
    <lineage>
        <taxon>Bacteria</taxon>
        <taxon>Pseudomonadati</taxon>
        <taxon>Bacteroidota</taxon>
        <taxon>Cytophagia</taxon>
        <taxon>Cytophagales</taxon>
        <taxon>Flectobacillaceae</taxon>
        <taxon>Arcicella</taxon>
    </lineage>
</organism>
<comment type="caution">
    <text evidence="1">The sequence shown here is derived from an EMBL/GenBank/DDBJ whole genome shotgun (WGS) entry which is preliminary data.</text>
</comment>
<evidence type="ECO:0000313" key="1">
    <source>
        <dbReference type="EMBL" id="MEA5402651.1"/>
    </source>
</evidence>
<dbReference type="Proteomes" id="UP001303899">
    <property type="component" value="Unassembled WGS sequence"/>
</dbReference>
<accession>A0ABU5S2G7</accession>
<proteinExistence type="predicted"/>
<gene>
    <name evidence="1" type="ORF">VB776_06980</name>
</gene>
<sequence length="64" mass="7510">MAKISEYVDVNEIDRTVHFFGREDWIEVDDLNAWISAFWDEARDIAMSINGSSEIERIAFDRIT</sequence>
<evidence type="ECO:0000313" key="2">
    <source>
        <dbReference type="Proteomes" id="UP001303899"/>
    </source>
</evidence>
<protein>
    <submittedName>
        <fullName evidence="1">Uncharacterized protein</fullName>
    </submittedName>
</protein>
<reference evidence="1 2" key="1">
    <citation type="submission" date="2023-12" db="EMBL/GenBank/DDBJ databases">
        <title>Novel species of the genus Arcicella isolated from rivers.</title>
        <authorList>
            <person name="Lu H."/>
        </authorList>
    </citation>
    <scope>NUCLEOTIDE SEQUENCE [LARGE SCALE GENOMIC DNA]</scope>
    <source>
        <strain evidence="1 2">DC2W</strain>
    </source>
</reference>
<dbReference type="EMBL" id="JAYGIL010000006">
    <property type="protein sequence ID" value="MEA5402651.1"/>
    <property type="molecule type" value="Genomic_DNA"/>
</dbReference>